<feature type="transmembrane region" description="Helical" evidence="6">
    <location>
        <begin position="154"/>
        <end position="174"/>
    </location>
</feature>
<feature type="transmembrane region" description="Helical" evidence="6">
    <location>
        <begin position="74"/>
        <end position="94"/>
    </location>
</feature>
<dbReference type="InterPro" id="IPR000620">
    <property type="entry name" value="EamA_dom"/>
</dbReference>
<feature type="transmembrane region" description="Helical" evidence="6">
    <location>
        <begin position="241"/>
        <end position="263"/>
    </location>
</feature>
<feature type="transmembrane region" description="Helical" evidence="6">
    <location>
        <begin position="181"/>
        <end position="201"/>
    </location>
</feature>
<keyword evidence="9" id="KW-1185">Reference proteome</keyword>
<evidence type="ECO:0000256" key="5">
    <source>
        <dbReference type="ARBA" id="ARBA00023136"/>
    </source>
</evidence>
<protein>
    <recommendedName>
        <fullName evidence="7">EamA domain-containing protein</fullName>
    </recommendedName>
</protein>
<dbReference type="InterPro" id="IPR051258">
    <property type="entry name" value="Diverse_Substrate_Transporter"/>
</dbReference>
<evidence type="ECO:0000313" key="8">
    <source>
        <dbReference type="EMBL" id="BDI05388.1"/>
    </source>
</evidence>
<feature type="transmembrane region" description="Helical" evidence="6">
    <location>
        <begin position="217"/>
        <end position="234"/>
    </location>
</feature>
<keyword evidence="3 6" id="KW-0812">Transmembrane</keyword>
<evidence type="ECO:0000256" key="6">
    <source>
        <dbReference type="SAM" id="Phobius"/>
    </source>
</evidence>
<dbReference type="SUPFAM" id="SSF103481">
    <property type="entry name" value="Multidrug resistance efflux transporter EmrE"/>
    <property type="match status" value="2"/>
</dbReference>
<evidence type="ECO:0000256" key="4">
    <source>
        <dbReference type="ARBA" id="ARBA00022989"/>
    </source>
</evidence>
<dbReference type="Proteomes" id="UP001057498">
    <property type="component" value="Chromosome"/>
</dbReference>
<organism evidence="8 9">
    <name type="scientific">Sphaerotilus microaerophilus</name>
    <dbReference type="NCBI Taxonomy" id="2914710"/>
    <lineage>
        <taxon>Bacteria</taxon>
        <taxon>Pseudomonadati</taxon>
        <taxon>Pseudomonadota</taxon>
        <taxon>Betaproteobacteria</taxon>
        <taxon>Burkholderiales</taxon>
        <taxon>Sphaerotilaceae</taxon>
        <taxon>Sphaerotilus</taxon>
    </lineage>
</organism>
<dbReference type="PANTHER" id="PTHR42920">
    <property type="entry name" value="OS03G0707200 PROTEIN-RELATED"/>
    <property type="match status" value="1"/>
</dbReference>
<feature type="domain" description="EamA" evidence="7">
    <location>
        <begin position="7"/>
        <end position="142"/>
    </location>
</feature>
<dbReference type="RefSeq" id="WP_251973426.1">
    <property type="nucleotide sequence ID" value="NZ_AP025730.1"/>
</dbReference>
<keyword evidence="2" id="KW-1003">Cell membrane</keyword>
<feature type="transmembrane region" description="Helical" evidence="6">
    <location>
        <begin position="126"/>
        <end position="142"/>
    </location>
</feature>
<evidence type="ECO:0000256" key="3">
    <source>
        <dbReference type="ARBA" id="ARBA00022692"/>
    </source>
</evidence>
<keyword evidence="4 6" id="KW-1133">Transmembrane helix</keyword>
<proteinExistence type="predicted"/>
<dbReference type="Pfam" id="PF00892">
    <property type="entry name" value="EamA"/>
    <property type="match status" value="2"/>
</dbReference>
<name>A0ABM7YLR4_9BURK</name>
<accession>A0ABM7YLR4</accession>
<evidence type="ECO:0000256" key="1">
    <source>
        <dbReference type="ARBA" id="ARBA00004651"/>
    </source>
</evidence>
<feature type="transmembrane region" description="Helical" evidence="6">
    <location>
        <begin position="33"/>
        <end position="53"/>
    </location>
</feature>
<dbReference type="EMBL" id="AP025730">
    <property type="protein sequence ID" value="BDI05388.1"/>
    <property type="molecule type" value="Genomic_DNA"/>
</dbReference>
<gene>
    <name evidence="8" type="ORF">CATMQ487_23580</name>
</gene>
<comment type="subcellular location">
    <subcellularLocation>
        <location evidence="1">Cell membrane</location>
        <topology evidence="1">Multi-pass membrane protein</topology>
    </subcellularLocation>
</comment>
<evidence type="ECO:0000259" key="7">
    <source>
        <dbReference type="Pfam" id="PF00892"/>
    </source>
</evidence>
<dbReference type="InterPro" id="IPR037185">
    <property type="entry name" value="EmrE-like"/>
</dbReference>
<evidence type="ECO:0000313" key="9">
    <source>
        <dbReference type="Proteomes" id="UP001057498"/>
    </source>
</evidence>
<feature type="transmembrane region" description="Helical" evidence="6">
    <location>
        <begin position="269"/>
        <end position="288"/>
    </location>
</feature>
<dbReference type="PANTHER" id="PTHR42920:SF5">
    <property type="entry name" value="EAMA DOMAIN-CONTAINING PROTEIN"/>
    <property type="match status" value="1"/>
</dbReference>
<evidence type="ECO:0000256" key="2">
    <source>
        <dbReference type="ARBA" id="ARBA00022475"/>
    </source>
</evidence>
<sequence>MTRFQANFLLTVVALIWGSAFVAQSTAMAHVGPMTFTGARFLIGALIIAPFAWREWRFLRARQLAPNRGDAAQIAGLGALLWLGAAMQQIGIIGTTVTNAGFLTALYVPLVPLLAWWWLGRQPHASVWPASIGCLVGTWMLSGAGQVQLQTGDLWVIASALPWAVHVLFVGRVADRMAAPFLVACGQFLVCGGVSAAWAGAAEPLAAGALWAAARDIAYTGIVSVGIGFTAQVIGQRNTAAADAAIILSSETVFAALFGYLLMGDRLTSAGWAGCTLILACILAVQLLPMWRERGRAAA</sequence>
<feature type="domain" description="EamA" evidence="7">
    <location>
        <begin position="151"/>
        <end position="284"/>
    </location>
</feature>
<reference evidence="8" key="1">
    <citation type="submission" date="2022-04" db="EMBL/GenBank/DDBJ databases">
        <title>Whole genome sequence of Sphaerotilus sp. FB-5.</title>
        <authorList>
            <person name="Takeda M."/>
            <person name="Narihara S."/>
            <person name="Akimoto M."/>
            <person name="Akimoto R."/>
            <person name="Nishiyashiki S."/>
            <person name="Murakami T."/>
        </authorList>
    </citation>
    <scope>NUCLEOTIDE SEQUENCE</scope>
    <source>
        <strain evidence="8">FB-5</strain>
    </source>
</reference>
<feature type="transmembrane region" description="Helical" evidence="6">
    <location>
        <begin position="100"/>
        <end position="119"/>
    </location>
</feature>
<keyword evidence="5 6" id="KW-0472">Membrane</keyword>